<sequence length="288" mass="33037">MSNNNDAHSSRRSPSNILRNTTTEDINEHYIGPMDVLCCHCKAIHFEAEKVRKDSFNDCCSHGEVALEPLPTPPLILQNLFNGSHEQSKHFRERIRFPNNSFALASFNANLVNFSDRRPGPVCFKLHGQVYYQFNRSLYPESNETPTYGQLFIIDPDEATDVRCNLMSTLNRDIVDSIDNSLRQCNLFAQSYQMMHEELQSMRNENTNDEPEMQLIFSLKPAMDQRRYNLQKINEVAAIFTTASDGDIAESYVSVCNKSTKELQFVNSMDANVEPWIYPVFHPHGTRG</sequence>
<name>A0A6V7KNI6_9HYME</name>
<evidence type="ECO:0008006" key="2">
    <source>
        <dbReference type="Google" id="ProtNLM"/>
    </source>
</evidence>
<proteinExistence type="predicted"/>
<dbReference type="AlphaFoldDB" id="A0A6V7KNI6"/>
<gene>
    <name evidence="1" type="ORF">BBRV_LOCUS84773</name>
</gene>
<reference evidence="1" key="1">
    <citation type="submission" date="2020-07" db="EMBL/GenBank/DDBJ databases">
        <authorList>
            <person name="Ferguson B K."/>
        </authorList>
    </citation>
    <scope>NUCLEOTIDE SEQUENCE</scope>
    <source>
        <strain evidence="1">L06</strain>
    </source>
</reference>
<accession>A0A6V7KNI6</accession>
<dbReference type="PANTHER" id="PTHR45786">
    <property type="entry name" value="DNA BINDING PROTEIN-LIKE"/>
    <property type="match status" value="1"/>
</dbReference>
<protein>
    <recommendedName>
        <fullName evidence="2">Helitron helicase-like domain-containing protein</fullName>
    </recommendedName>
</protein>
<dbReference type="PANTHER" id="PTHR45786:SF74">
    <property type="entry name" value="ATP-DEPENDENT DNA HELICASE"/>
    <property type="match status" value="1"/>
</dbReference>
<organism evidence="1">
    <name type="scientific">Bracon brevicornis</name>
    <dbReference type="NCBI Taxonomy" id="1563983"/>
    <lineage>
        <taxon>Eukaryota</taxon>
        <taxon>Metazoa</taxon>
        <taxon>Ecdysozoa</taxon>
        <taxon>Arthropoda</taxon>
        <taxon>Hexapoda</taxon>
        <taxon>Insecta</taxon>
        <taxon>Pterygota</taxon>
        <taxon>Neoptera</taxon>
        <taxon>Endopterygota</taxon>
        <taxon>Hymenoptera</taxon>
        <taxon>Apocrita</taxon>
        <taxon>Ichneumonoidea</taxon>
        <taxon>Braconidae</taxon>
        <taxon>Braconinae</taxon>
        <taxon>Bracon</taxon>
    </lineage>
</organism>
<dbReference type="EMBL" id="CADCXW020000245">
    <property type="protein sequence ID" value="CAD1565812.1"/>
    <property type="molecule type" value="Genomic_DNA"/>
</dbReference>
<evidence type="ECO:0000313" key="1">
    <source>
        <dbReference type="EMBL" id="CAD1565812.1"/>
    </source>
</evidence>